<dbReference type="InterPro" id="IPR005120">
    <property type="entry name" value="UPF3_dom"/>
</dbReference>
<name>A0ABM1URH5_MICOH</name>
<feature type="region of interest" description="Disordered" evidence="5">
    <location>
        <begin position="94"/>
        <end position="170"/>
    </location>
</feature>
<sequence length="358" mass="41032">MSGACICFPCTVTVLISCLRCCSMLRIFFGKGWIQYTRELGTPPAFRAVRDAPDRRWAALVPPLPPSGPGRGRWTIECQGRGCLVLARLRCRGGGSGGGRPVGMRSEEGAGGPGAALSARGPSWREKLSAPEAQFRRESPRRESALAPAPSFSESGAGKPREEKRTALSKVVLRRLPPGLTKEQLEEQLRPLPAHDYFEVVAADLSLYPHLYSRAYINFRNPDDILLFRDRFDGYIFIGNKARRTTPLLEYIKTRKLEKQRIREEKREERRRRELEKKRFREEEKRKRREEERWRRKEADKHKRTEKEVKIKLLKKLETGEEAATEKHKERGDSVGPGDEKQEARPVESLPEMPGERF</sequence>
<comment type="subcellular location">
    <subcellularLocation>
        <location evidence="1">Nucleus</location>
    </subcellularLocation>
</comment>
<comment type="similarity">
    <text evidence="2">Belongs to the RENT3 family.</text>
</comment>
<feature type="compositionally biased region" description="Basic and acidic residues" evidence="5">
    <location>
        <begin position="289"/>
        <end position="346"/>
    </location>
</feature>
<dbReference type="InterPro" id="IPR035979">
    <property type="entry name" value="RBD_domain_sf"/>
</dbReference>
<protein>
    <submittedName>
        <fullName evidence="8">Regulator of nonsense transcripts 3A isoform X2</fullName>
    </submittedName>
</protein>
<evidence type="ECO:0000313" key="8">
    <source>
        <dbReference type="RefSeq" id="XP_026644587.1"/>
    </source>
</evidence>
<dbReference type="SUPFAM" id="SSF54928">
    <property type="entry name" value="RNA-binding domain, RBD"/>
    <property type="match status" value="1"/>
</dbReference>
<gene>
    <name evidence="8" type="primary">Upf3a</name>
</gene>
<dbReference type="GeneID" id="101989137"/>
<dbReference type="PANTHER" id="PTHR13112:SF2">
    <property type="entry name" value="REGULATOR OF NONSENSE TRANSCRIPTS 3A"/>
    <property type="match status" value="1"/>
</dbReference>
<reference evidence="8" key="1">
    <citation type="submission" date="2025-08" db="UniProtKB">
        <authorList>
            <consortium name="RefSeq"/>
        </authorList>
    </citation>
    <scope>IDENTIFICATION</scope>
</reference>
<evidence type="ECO:0000256" key="3">
    <source>
        <dbReference type="ARBA" id="ARBA00023161"/>
    </source>
</evidence>
<dbReference type="InterPro" id="IPR039722">
    <property type="entry name" value="Upf3"/>
</dbReference>
<keyword evidence="7" id="KW-1185">Reference proteome</keyword>
<dbReference type="PANTHER" id="PTHR13112">
    <property type="entry name" value="UPF3 REGULATOR OF NONSENSE TRANSCRIPTS-LIKE PROTEIN"/>
    <property type="match status" value="1"/>
</dbReference>
<organism evidence="7 8">
    <name type="scientific">Microtus ochrogaster</name>
    <name type="common">Prairie vole</name>
    <dbReference type="NCBI Taxonomy" id="79684"/>
    <lineage>
        <taxon>Eukaryota</taxon>
        <taxon>Metazoa</taxon>
        <taxon>Chordata</taxon>
        <taxon>Craniata</taxon>
        <taxon>Vertebrata</taxon>
        <taxon>Euteleostomi</taxon>
        <taxon>Mammalia</taxon>
        <taxon>Eutheria</taxon>
        <taxon>Euarchontoglires</taxon>
        <taxon>Glires</taxon>
        <taxon>Rodentia</taxon>
        <taxon>Myomorpha</taxon>
        <taxon>Muroidea</taxon>
        <taxon>Cricetidae</taxon>
        <taxon>Arvicolinae</taxon>
        <taxon>Microtus</taxon>
    </lineage>
</organism>
<evidence type="ECO:0000259" key="6">
    <source>
        <dbReference type="Pfam" id="PF03467"/>
    </source>
</evidence>
<feature type="region of interest" description="Disordered" evidence="5">
    <location>
        <begin position="289"/>
        <end position="358"/>
    </location>
</feature>
<feature type="compositionally biased region" description="Basic and acidic residues" evidence="5">
    <location>
        <begin position="123"/>
        <end position="144"/>
    </location>
</feature>
<dbReference type="Proteomes" id="UP000694915">
    <property type="component" value="Unplaced"/>
</dbReference>
<proteinExistence type="inferred from homology"/>
<evidence type="ECO:0000313" key="7">
    <source>
        <dbReference type="Proteomes" id="UP000694915"/>
    </source>
</evidence>
<evidence type="ECO:0000256" key="1">
    <source>
        <dbReference type="ARBA" id="ARBA00004123"/>
    </source>
</evidence>
<dbReference type="Gene3D" id="3.30.70.330">
    <property type="match status" value="1"/>
</dbReference>
<evidence type="ECO:0000256" key="5">
    <source>
        <dbReference type="SAM" id="MobiDB-lite"/>
    </source>
</evidence>
<dbReference type="InterPro" id="IPR012677">
    <property type="entry name" value="Nucleotide-bd_a/b_plait_sf"/>
</dbReference>
<keyword evidence="4" id="KW-0539">Nucleus</keyword>
<dbReference type="Pfam" id="PF03467">
    <property type="entry name" value="Smg4_UPF3"/>
    <property type="match status" value="1"/>
</dbReference>
<evidence type="ECO:0000256" key="2">
    <source>
        <dbReference type="ARBA" id="ARBA00005991"/>
    </source>
</evidence>
<evidence type="ECO:0000256" key="4">
    <source>
        <dbReference type="ARBA" id="ARBA00023242"/>
    </source>
</evidence>
<feature type="domain" description="UPF3" evidence="6">
    <location>
        <begin position="169"/>
        <end position="318"/>
    </location>
</feature>
<keyword evidence="3" id="KW-0866">Nonsense-mediated mRNA decay</keyword>
<accession>A0ABM1URH5</accession>
<dbReference type="RefSeq" id="XP_026644587.1">
    <property type="nucleotide sequence ID" value="XM_026788786.1"/>
</dbReference>